<evidence type="ECO:0000313" key="1">
    <source>
        <dbReference type="EMBL" id="MFD2174773.1"/>
    </source>
</evidence>
<protein>
    <recommendedName>
        <fullName evidence="3">Phospholipase D</fullName>
    </recommendedName>
</protein>
<dbReference type="EMBL" id="JBHUIX010000011">
    <property type="protein sequence ID" value="MFD2174773.1"/>
    <property type="molecule type" value="Genomic_DNA"/>
</dbReference>
<accession>A0ABW5A9C9</accession>
<organism evidence="1 2">
    <name type="scientific">Rhodobacter lacus</name>
    <dbReference type="NCBI Taxonomy" id="1641972"/>
    <lineage>
        <taxon>Bacteria</taxon>
        <taxon>Pseudomonadati</taxon>
        <taxon>Pseudomonadota</taxon>
        <taxon>Alphaproteobacteria</taxon>
        <taxon>Rhodobacterales</taxon>
        <taxon>Rhodobacter group</taxon>
        <taxon>Rhodobacter</taxon>
    </lineage>
</organism>
<keyword evidence="2" id="KW-1185">Reference proteome</keyword>
<dbReference type="RefSeq" id="WP_377390546.1">
    <property type="nucleotide sequence ID" value="NZ_JBHUIX010000011.1"/>
</dbReference>
<dbReference type="Proteomes" id="UP001597413">
    <property type="component" value="Unassembled WGS sequence"/>
</dbReference>
<reference evidence="2" key="1">
    <citation type="journal article" date="2019" name="Int. J. Syst. Evol. Microbiol.">
        <title>The Global Catalogue of Microorganisms (GCM) 10K type strain sequencing project: providing services to taxonomists for standard genome sequencing and annotation.</title>
        <authorList>
            <consortium name="The Broad Institute Genomics Platform"/>
            <consortium name="The Broad Institute Genome Sequencing Center for Infectious Disease"/>
            <person name="Wu L."/>
            <person name="Ma J."/>
        </authorList>
    </citation>
    <scope>NUCLEOTIDE SEQUENCE [LARGE SCALE GENOMIC DNA]</scope>
    <source>
        <strain evidence="2">CCUG 55131</strain>
    </source>
</reference>
<gene>
    <name evidence="1" type="ORF">ACFSM0_11770</name>
</gene>
<name>A0ABW5A9C9_9RHOB</name>
<evidence type="ECO:0000313" key="2">
    <source>
        <dbReference type="Proteomes" id="UP001597413"/>
    </source>
</evidence>
<proteinExistence type="predicted"/>
<dbReference type="SUPFAM" id="SSF56024">
    <property type="entry name" value="Phospholipase D/nuclease"/>
    <property type="match status" value="1"/>
</dbReference>
<sequence length="258" mass="27764">MLEDTERRGLLSRFFARASPPVTSAQPDAPGAAAWADNNQRPVHSLVTKVVRASDCLIVTGYQDFLSSLAYLIDTVGGIPDRPTGSIRMVFVTNTDSSRQVDARGRPVAEEARAFFPGVQGLSVGDLADLRAVLAIETIERGTISLRVFDPDVAQKVVGRRPPMLHAKLVIGDGDALSGSANFLNGGLRWNLEFIGDAAASPDLAAARREAGERYWEMGRDWTEEALAILRSLVRLVSPGGRAHGGRGHQLHAVDRCG</sequence>
<evidence type="ECO:0008006" key="3">
    <source>
        <dbReference type="Google" id="ProtNLM"/>
    </source>
</evidence>
<comment type="caution">
    <text evidence="1">The sequence shown here is derived from an EMBL/GenBank/DDBJ whole genome shotgun (WGS) entry which is preliminary data.</text>
</comment>